<comment type="caution">
    <text evidence="2">The sequence shown here is derived from an EMBL/GenBank/DDBJ whole genome shotgun (WGS) entry which is preliminary data.</text>
</comment>
<sequence>KLREGTIVAEELENDLAELNANIKAKDKAFNVRISKNVVKHLKPFFAEIQGVQKNVSGGEDAPEINAYEEAYVVSLARNFVKHVTPYVAEFFKEGMNVSDEDEEE</sequence>
<feature type="coiled-coil region" evidence="1">
    <location>
        <begin position="2"/>
        <end position="29"/>
    </location>
</feature>
<protein>
    <submittedName>
        <fullName evidence="2">Uncharacterized protein</fullName>
    </submittedName>
</protein>
<name>A0A392S1U5_9FABA</name>
<dbReference type="EMBL" id="LXQA010298712">
    <property type="protein sequence ID" value="MCI41980.1"/>
    <property type="molecule type" value="Genomic_DNA"/>
</dbReference>
<evidence type="ECO:0000256" key="1">
    <source>
        <dbReference type="SAM" id="Coils"/>
    </source>
</evidence>
<feature type="non-terminal residue" evidence="2">
    <location>
        <position position="1"/>
    </location>
</feature>
<reference evidence="2 3" key="1">
    <citation type="journal article" date="2018" name="Front. Plant Sci.">
        <title>Red Clover (Trifolium pratense) and Zigzag Clover (T. medium) - A Picture of Genomic Similarities and Differences.</title>
        <authorList>
            <person name="Dluhosova J."/>
            <person name="Istvanek J."/>
            <person name="Nedelnik J."/>
            <person name="Repkova J."/>
        </authorList>
    </citation>
    <scope>NUCLEOTIDE SEQUENCE [LARGE SCALE GENOMIC DNA]</scope>
    <source>
        <strain evidence="3">cv. 10/8</strain>
        <tissue evidence="2">Leaf</tissue>
    </source>
</reference>
<proteinExistence type="predicted"/>
<evidence type="ECO:0000313" key="3">
    <source>
        <dbReference type="Proteomes" id="UP000265520"/>
    </source>
</evidence>
<accession>A0A392S1U5</accession>
<organism evidence="2 3">
    <name type="scientific">Trifolium medium</name>
    <dbReference type="NCBI Taxonomy" id="97028"/>
    <lineage>
        <taxon>Eukaryota</taxon>
        <taxon>Viridiplantae</taxon>
        <taxon>Streptophyta</taxon>
        <taxon>Embryophyta</taxon>
        <taxon>Tracheophyta</taxon>
        <taxon>Spermatophyta</taxon>
        <taxon>Magnoliopsida</taxon>
        <taxon>eudicotyledons</taxon>
        <taxon>Gunneridae</taxon>
        <taxon>Pentapetalae</taxon>
        <taxon>rosids</taxon>
        <taxon>fabids</taxon>
        <taxon>Fabales</taxon>
        <taxon>Fabaceae</taxon>
        <taxon>Papilionoideae</taxon>
        <taxon>50 kb inversion clade</taxon>
        <taxon>NPAAA clade</taxon>
        <taxon>Hologalegina</taxon>
        <taxon>IRL clade</taxon>
        <taxon>Trifolieae</taxon>
        <taxon>Trifolium</taxon>
    </lineage>
</organism>
<evidence type="ECO:0000313" key="2">
    <source>
        <dbReference type="EMBL" id="MCI41980.1"/>
    </source>
</evidence>
<dbReference type="AlphaFoldDB" id="A0A392S1U5"/>
<keyword evidence="1" id="KW-0175">Coiled coil</keyword>
<dbReference type="Proteomes" id="UP000265520">
    <property type="component" value="Unassembled WGS sequence"/>
</dbReference>
<keyword evidence="3" id="KW-1185">Reference proteome</keyword>